<evidence type="ECO:0000256" key="2">
    <source>
        <dbReference type="ARBA" id="ARBA00009995"/>
    </source>
</evidence>
<evidence type="ECO:0000256" key="3">
    <source>
        <dbReference type="ARBA" id="ARBA00022679"/>
    </source>
</evidence>
<sequence>MKLEQEQLPAARNPHVIVLPCPAQGHINPALQFSKLLVSKGLKVTLVIATQVELAISWLGSIQVVVLPTSNPEEADDEEEEDEKEGDVDLLKTYRKRVKKELPGVVSGLEEGGERVACLVYDSIMPWGLGIARKLNLAGAPFFTQPCAVDAIFCSHYEGTLKIPVGDDRDVCVEGMGRMLDLHDLPCLLYETGTMPGALDLLSRQFSTVADADWVFCNTFSSLEGQVLEYLRSRFKFMAVGPTIPSIYLSSNNGTKGAVSHDYGLSLFKPKPDEVDYMDWLDTKEPGSVVYVSFGSLATLSHKQTQEIAAAMKMIDNHPFLWVVRQSEQDKLPEYFADETSGKGMVVTWCNQLEVLAHKSTGCFVTHCGWNSTMEALCLGVPMVGVPQMADQMTNAKFISDVWEVGVRAKRDEEEKIVTGAEVWWCISELMEGERGKGIMGNVEKWKNLARAAVAPGGSSDRNIDEFVAQLKSDNF</sequence>
<dbReference type="GO" id="GO:0009718">
    <property type="term" value="P:anthocyanin-containing compound biosynthetic process"/>
    <property type="evidence" value="ECO:0007669"/>
    <property type="project" value="UniProtKB-UniPathway"/>
</dbReference>
<dbReference type="Pfam" id="PF00201">
    <property type="entry name" value="UDPGT"/>
    <property type="match status" value="1"/>
</dbReference>
<dbReference type="InterPro" id="IPR002213">
    <property type="entry name" value="UDP_glucos_trans"/>
</dbReference>
<dbReference type="EMBL" id="JN088334">
    <property type="protein sequence ID" value="AFJ52961.1"/>
    <property type="molecule type" value="Genomic_DNA"/>
</dbReference>
<evidence type="ECO:0000256" key="6">
    <source>
        <dbReference type="RuleBase" id="RU362057"/>
    </source>
</evidence>
<evidence type="ECO:0000256" key="1">
    <source>
        <dbReference type="ARBA" id="ARBA00004935"/>
    </source>
</evidence>
<reference evidence="7" key="1">
    <citation type="journal article" date="2012" name="BMC Genomics">
        <title>Phylogenomic analysis of UDP glycosyltransferase 1 multigene family in Linum usitatissimum identified genes with varied expression patterns.</title>
        <authorList>
            <person name="Barvkar V.T."/>
            <person name="Pardeshi V.C."/>
            <person name="Kale S.M."/>
            <person name="Kadoo N.Y."/>
            <person name="Gupta V.S."/>
        </authorList>
    </citation>
    <scope>NUCLEOTIDE SEQUENCE</scope>
</reference>
<dbReference type="CDD" id="cd03784">
    <property type="entry name" value="GT1_Gtf-like"/>
    <property type="match status" value="1"/>
</dbReference>
<dbReference type="UniPathway" id="UPA00009"/>
<comment type="catalytic activity">
    <reaction evidence="4">
        <text>an anthocyanidin + UDP-alpha-D-glucose + H(+) = an anthocyanidin 3-O-beta-D-glucoside + UDP</text>
        <dbReference type="Rhea" id="RHEA:20093"/>
        <dbReference type="ChEBI" id="CHEBI:15378"/>
        <dbReference type="ChEBI" id="CHEBI:16307"/>
        <dbReference type="ChEBI" id="CHEBI:58223"/>
        <dbReference type="ChEBI" id="CHEBI:58885"/>
        <dbReference type="ChEBI" id="CHEBI:143576"/>
        <dbReference type="EC" id="2.4.1.115"/>
    </reaction>
</comment>
<comment type="similarity">
    <text evidence="2 5">Belongs to the UDP-glycosyltransferase family.</text>
</comment>
<dbReference type="FunFam" id="3.40.50.2000:FF:000019">
    <property type="entry name" value="Glycosyltransferase"/>
    <property type="match status" value="1"/>
</dbReference>
<accession>I2BH65</accession>
<keyword evidence="3 5" id="KW-0808">Transferase</keyword>
<dbReference type="InterPro" id="IPR035595">
    <property type="entry name" value="UDP_glycos_trans_CS"/>
</dbReference>
<organism evidence="7">
    <name type="scientific">Linum usitatissimum</name>
    <name type="common">Flax</name>
    <name type="synonym">Linum humile</name>
    <dbReference type="NCBI Taxonomy" id="4006"/>
    <lineage>
        <taxon>Eukaryota</taxon>
        <taxon>Viridiplantae</taxon>
        <taxon>Streptophyta</taxon>
        <taxon>Embryophyta</taxon>
        <taxon>Tracheophyta</taxon>
        <taxon>Spermatophyta</taxon>
        <taxon>Magnoliopsida</taxon>
        <taxon>eudicotyledons</taxon>
        <taxon>Gunneridae</taxon>
        <taxon>Pentapetalae</taxon>
        <taxon>rosids</taxon>
        <taxon>fabids</taxon>
        <taxon>Malpighiales</taxon>
        <taxon>Linaceae</taxon>
        <taxon>Linum</taxon>
    </lineage>
</organism>
<comment type="pathway">
    <text evidence="1">Pigment biosynthesis; anthocyanin biosynthesis.</text>
</comment>
<dbReference type="SUPFAM" id="SSF53756">
    <property type="entry name" value="UDP-Glycosyltransferase/glycogen phosphorylase"/>
    <property type="match status" value="1"/>
</dbReference>
<evidence type="ECO:0000313" key="7">
    <source>
        <dbReference type="EMBL" id="AFJ52961.1"/>
    </source>
</evidence>
<dbReference type="Gene3D" id="3.40.50.2000">
    <property type="entry name" value="Glycogen Phosphorylase B"/>
    <property type="match status" value="2"/>
</dbReference>
<proteinExistence type="inferred from homology"/>
<dbReference type="PANTHER" id="PTHR11926">
    <property type="entry name" value="GLUCOSYL/GLUCURONOSYL TRANSFERASES"/>
    <property type="match status" value="1"/>
</dbReference>
<dbReference type="PANTHER" id="PTHR11926:SF1560">
    <property type="entry name" value="UDP-GLYCOSYLTRANSFERASE 74E1-RELATED"/>
    <property type="match status" value="1"/>
</dbReference>
<dbReference type="GO" id="GO:0080044">
    <property type="term" value="F:quercetin 7-O-glucosyltransferase activity"/>
    <property type="evidence" value="ECO:0007669"/>
    <property type="project" value="TreeGrafter"/>
</dbReference>
<dbReference type="AlphaFoldDB" id="I2BH65"/>
<dbReference type="GO" id="GO:0080043">
    <property type="term" value="F:quercetin 3-O-glucosyltransferase activity"/>
    <property type="evidence" value="ECO:0007669"/>
    <property type="project" value="TreeGrafter"/>
</dbReference>
<dbReference type="GO" id="GO:0047213">
    <property type="term" value="F:anthocyanidin 3-O-glucosyltransferase activity"/>
    <property type="evidence" value="ECO:0007669"/>
    <property type="project" value="UniProtKB-EC"/>
</dbReference>
<evidence type="ECO:0000256" key="5">
    <source>
        <dbReference type="RuleBase" id="RU003718"/>
    </source>
</evidence>
<name>I2BH65_LINUS</name>
<gene>
    <name evidence="7" type="primary">UGT74V2</name>
</gene>
<protein>
    <recommendedName>
        <fullName evidence="6">Glycosyltransferase</fullName>
        <ecNumber evidence="6">2.4.1.-</ecNumber>
    </recommendedName>
</protein>
<evidence type="ECO:0000256" key="4">
    <source>
        <dbReference type="ARBA" id="ARBA00047606"/>
    </source>
</evidence>
<dbReference type="PROSITE" id="PS00375">
    <property type="entry name" value="UDPGT"/>
    <property type="match status" value="1"/>
</dbReference>
<keyword evidence="5" id="KW-0328">Glycosyltransferase</keyword>
<dbReference type="EC" id="2.4.1.-" evidence="6"/>